<dbReference type="Gene3D" id="3.40.710.10">
    <property type="entry name" value="DD-peptidase/beta-lactamase superfamily"/>
    <property type="match status" value="1"/>
</dbReference>
<comment type="caution">
    <text evidence="6">The sequence shown here is derived from an EMBL/GenBank/DDBJ whole genome shotgun (WGS) entry which is preliminary data.</text>
</comment>
<dbReference type="InterPro" id="IPR006311">
    <property type="entry name" value="TAT_signal"/>
</dbReference>
<evidence type="ECO:0000313" key="6">
    <source>
        <dbReference type="EMBL" id="NKI43014.1"/>
    </source>
</evidence>
<evidence type="ECO:0000256" key="2">
    <source>
        <dbReference type="ARBA" id="ARBA00030171"/>
    </source>
</evidence>
<feature type="domain" description="Beta-lactamase class A catalytic" evidence="5">
    <location>
        <begin position="73"/>
        <end position="287"/>
    </location>
</feature>
<evidence type="ECO:0000313" key="7">
    <source>
        <dbReference type="Proteomes" id="UP000772196"/>
    </source>
</evidence>
<evidence type="ECO:0000256" key="1">
    <source>
        <dbReference type="ARBA" id="ARBA00018879"/>
    </source>
</evidence>
<protein>
    <recommendedName>
        <fullName evidence="1">Beta-lactamase</fullName>
    </recommendedName>
    <alternativeName>
        <fullName evidence="2">Penicillinase</fullName>
    </alternativeName>
</protein>
<evidence type="ECO:0000256" key="3">
    <source>
        <dbReference type="SAM" id="MobiDB-lite"/>
    </source>
</evidence>
<dbReference type="InterPro" id="IPR012338">
    <property type="entry name" value="Beta-lactam/transpept-like"/>
</dbReference>
<feature type="compositionally biased region" description="Low complexity" evidence="3">
    <location>
        <begin position="30"/>
        <end position="49"/>
    </location>
</feature>
<evidence type="ECO:0000259" key="5">
    <source>
        <dbReference type="Pfam" id="PF13354"/>
    </source>
</evidence>
<dbReference type="InterPro" id="IPR000871">
    <property type="entry name" value="Beta-lactam_class-A"/>
</dbReference>
<keyword evidence="7" id="KW-1185">Reference proteome</keyword>
<evidence type="ECO:0000256" key="4">
    <source>
        <dbReference type="SAM" id="SignalP"/>
    </source>
</evidence>
<accession>A0ABX1H3S5</accession>
<feature type="region of interest" description="Disordered" evidence="3">
    <location>
        <begin position="30"/>
        <end position="56"/>
    </location>
</feature>
<dbReference type="Proteomes" id="UP000772196">
    <property type="component" value="Unassembled WGS sequence"/>
</dbReference>
<dbReference type="PROSITE" id="PS51318">
    <property type="entry name" value="TAT"/>
    <property type="match status" value="1"/>
</dbReference>
<dbReference type="SUPFAM" id="SSF56601">
    <property type="entry name" value="beta-lactamase/transpeptidase-like"/>
    <property type="match status" value="1"/>
</dbReference>
<feature type="chain" id="PRO_5045578830" description="Beta-lactamase" evidence="4">
    <location>
        <begin position="30"/>
        <end position="314"/>
    </location>
</feature>
<sequence>MTSSPPALGRRAFLGAAALLPLAPLAGCAEESAPASSAPSPSSPSSGSPGEERQHKQRVRLMALERKFGARLGLYALDTGTGATIAHRPDERFAFCSAFKALAAAAVLDRNPLSHLDTLVRYTEDDLMKHAPVTARHLDSGMTIRQLCDAAVRFSDGTAGNLLLRDLGGPAELTAYARGLGDRVTRMDRTEPAITEATPGDPRDTSSPRAFGTSYRKILLGGALPTAKRAFLRDLLERNTTGARRIRAGVPRGWTVADKTGTGDYGTLNDIAVLYPPKSAPLLLALMSSKPAEDAAHQEELLAEATAYAVTVLT</sequence>
<name>A0ABX1H3S5_9ACTN</name>
<dbReference type="EMBL" id="JAAWWP010000010">
    <property type="protein sequence ID" value="NKI43014.1"/>
    <property type="molecule type" value="Genomic_DNA"/>
</dbReference>
<dbReference type="InterPro" id="IPR045155">
    <property type="entry name" value="Beta-lactam_cat"/>
</dbReference>
<dbReference type="NCBIfam" id="NF033103">
    <property type="entry name" value="bla_class_A"/>
    <property type="match status" value="1"/>
</dbReference>
<dbReference type="Pfam" id="PF13354">
    <property type="entry name" value="Beta-lactamase2"/>
    <property type="match status" value="1"/>
</dbReference>
<reference evidence="6 7" key="1">
    <citation type="submission" date="2020-04" db="EMBL/GenBank/DDBJ databases">
        <title>Phylogenetic Diversity and Antibacterial Activity against Ralstonia solanacearum of Endophytic Actinomycete Isolated from Moss.</title>
        <authorList>
            <person name="Zhuang X."/>
        </authorList>
    </citation>
    <scope>NUCLEOTIDE SEQUENCE [LARGE SCALE GENOMIC DNA]</scope>
    <source>
        <strain evidence="6 7">LD120</strain>
    </source>
</reference>
<gene>
    <name evidence="6" type="primary">bla</name>
    <name evidence="6" type="ORF">HFV08_17570</name>
</gene>
<dbReference type="PRINTS" id="PR00118">
    <property type="entry name" value="BLACTAMASEA"/>
</dbReference>
<organism evidence="6 7">
    <name type="scientific">Streptomyces physcomitrii</name>
    <dbReference type="NCBI Taxonomy" id="2724184"/>
    <lineage>
        <taxon>Bacteria</taxon>
        <taxon>Bacillati</taxon>
        <taxon>Actinomycetota</taxon>
        <taxon>Actinomycetes</taxon>
        <taxon>Kitasatosporales</taxon>
        <taxon>Streptomycetaceae</taxon>
        <taxon>Streptomyces</taxon>
    </lineage>
</organism>
<dbReference type="RefSeq" id="WP_168540581.1">
    <property type="nucleotide sequence ID" value="NZ_JAAWWP010000010.1"/>
</dbReference>
<keyword evidence="4" id="KW-0732">Signal</keyword>
<feature type="signal peptide" evidence="4">
    <location>
        <begin position="1"/>
        <end position="29"/>
    </location>
</feature>
<proteinExistence type="predicted"/>
<dbReference type="PANTHER" id="PTHR35333:SF3">
    <property type="entry name" value="BETA-LACTAMASE-TYPE TRANSPEPTIDASE FOLD CONTAINING PROTEIN"/>
    <property type="match status" value="1"/>
</dbReference>
<dbReference type="PANTHER" id="PTHR35333">
    <property type="entry name" value="BETA-LACTAMASE"/>
    <property type="match status" value="1"/>
</dbReference>